<dbReference type="Proteomes" id="UP000028045">
    <property type="component" value="Unassembled WGS sequence"/>
</dbReference>
<evidence type="ECO:0000256" key="5">
    <source>
        <dbReference type="ARBA" id="ARBA00023274"/>
    </source>
</evidence>
<dbReference type="PANTHER" id="PTHR13477:SF0">
    <property type="entry name" value="LARGE RIBOSOMAL SUBUNIT PROTEIN ML49"/>
    <property type="match status" value="1"/>
</dbReference>
<keyword evidence="5" id="KW-0687">Ribonucleoprotein</keyword>
<evidence type="ECO:0000256" key="3">
    <source>
        <dbReference type="ARBA" id="ARBA00022980"/>
    </source>
</evidence>
<accession>A0A084AJC5</accession>
<dbReference type="InterPro" id="IPR007740">
    <property type="entry name" value="Ribosomal_mL49"/>
</dbReference>
<evidence type="ECO:0000256" key="4">
    <source>
        <dbReference type="ARBA" id="ARBA00023128"/>
    </source>
</evidence>
<comment type="subcellular location">
    <subcellularLocation>
        <location evidence="1">Mitochondrion</location>
    </subcellularLocation>
</comment>
<dbReference type="Gene3D" id="3.30.780.10">
    <property type="entry name" value="SUI1-like domain"/>
    <property type="match status" value="1"/>
</dbReference>
<dbReference type="Pfam" id="PF05046">
    <property type="entry name" value="Img2"/>
    <property type="match status" value="1"/>
</dbReference>
<proteinExistence type="inferred from homology"/>
<evidence type="ECO:0000313" key="9">
    <source>
        <dbReference type="Proteomes" id="UP000028045"/>
    </source>
</evidence>
<evidence type="ECO:0000256" key="6">
    <source>
        <dbReference type="ARBA" id="ARBA00035191"/>
    </source>
</evidence>
<reference evidence="8 9" key="1">
    <citation type="journal article" date="2014" name="BMC Genomics">
        <title>Comparative genome sequencing reveals chemotype-specific gene clusters in the toxigenic black mold Stachybotrys.</title>
        <authorList>
            <person name="Semeiks J."/>
            <person name="Borek D."/>
            <person name="Otwinowski Z."/>
            <person name="Grishin N.V."/>
        </authorList>
    </citation>
    <scope>NUCLEOTIDE SEQUENCE [LARGE SCALE GENOMIC DNA]</scope>
    <source>
        <strain evidence="9">CBS 109288 / IBT 7711</strain>
    </source>
</reference>
<dbReference type="OrthoDB" id="19439at2759"/>
<keyword evidence="3" id="KW-0689">Ribosomal protein</keyword>
<evidence type="ECO:0000256" key="1">
    <source>
        <dbReference type="ARBA" id="ARBA00004173"/>
    </source>
</evidence>
<evidence type="ECO:0000313" key="8">
    <source>
        <dbReference type="EMBL" id="KEY65404.1"/>
    </source>
</evidence>
<sequence length="165" mass="18481">MSRSLTRALTSSRASLLRPCQTPANTLLRPLFTPTTHTRSLTVPGQTSLKGKGRNYIAPELKRPKGRAPTPPPAKSREELAKGPYVVARTPSVALPVYRKWSAGNTKLTTMVQKITGNKQRLKDDLVRDLQLNEEHVRLNPITNHLEIKGDQLSKIQQWLIQKGF</sequence>
<evidence type="ECO:0000256" key="7">
    <source>
        <dbReference type="SAM" id="MobiDB-lite"/>
    </source>
</evidence>
<feature type="region of interest" description="Disordered" evidence="7">
    <location>
        <begin position="60"/>
        <end position="80"/>
    </location>
</feature>
<gene>
    <name evidence="8" type="ORF">S7711_04301</name>
</gene>
<dbReference type="AlphaFoldDB" id="A0A084AJC5"/>
<evidence type="ECO:0000256" key="2">
    <source>
        <dbReference type="ARBA" id="ARBA00005677"/>
    </source>
</evidence>
<dbReference type="GO" id="GO:0005762">
    <property type="term" value="C:mitochondrial large ribosomal subunit"/>
    <property type="evidence" value="ECO:0007669"/>
    <property type="project" value="TreeGrafter"/>
</dbReference>
<dbReference type="PANTHER" id="PTHR13477">
    <property type="entry name" value="MITOCHONDRIAL 39S RIBOSOMAL PROTEIN L49"/>
    <property type="match status" value="1"/>
</dbReference>
<protein>
    <recommendedName>
        <fullName evidence="6">Large ribosomal subunit protein mL49</fullName>
    </recommendedName>
</protein>
<organism evidence="8 9">
    <name type="scientific">Stachybotrys chartarum (strain CBS 109288 / IBT 7711)</name>
    <name type="common">Toxic black mold</name>
    <name type="synonym">Stilbospora chartarum</name>
    <dbReference type="NCBI Taxonomy" id="1280523"/>
    <lineage>
        <taxon>Eukaryota</taxon>
        <taxon>Fungi</taxon>
        <taxon>Dikarya</taxon>
        <taxon>Ascomycota</taxon>
        <taxon>Pezizomycotina</taxon>
        <taxon>Sordariomycetes</taxon>
        <taxon>Hypocreomycetidae</taxon>
        <taxon>Hypocreales</taxon>
        <taxon>Stachybotryaceae</taxon>
        <taxon>Stachybotrys</taxon>
    </lineage>
</organism>
<keyword evidence="9" id="KW-1185">Reference proteome</keyword>
<comment type="similarity">
    <text evidence="2">Belongs to the mitochondrion-specific ribosomal protein mL49 family.</text>
</comment>
<keyword evidence="4" id="KW-0496">Mitochondrion</keyword>
<dbReference type="EMBL" id="KL648705">
    <property type="protein sequence ID" value="KEY65404.1"/>
    <property type="molecule type" value="Genomic_DNA"/>
</dbReference>
<name>A0A084AJC5_STACB</name>
<dbReference type="GO" id="GO:0003735">
    <property type="term" value="F:structural constituent of ribosome"/>
    <property type="evidence" value="ECO:0007669"/>
    <property type="project" value="InterPro"/>
</dbReference>
<dbReference type="HOGENOM" id="CLU_121541_1_0_1"/>
<dbReference type="GO" id="GO:0006412">
    <property type="term" value="P:translation"/>
    <property type="evidence" value="ECO:0007669"/>
    <property type="project" value="InterPro"/>
</dbReference>